<feature type="region of interest" description="Disordered" evidence="1">
    <location>
        <begin position="303"/>
        <end position="329"/>
    </location>
</feature>
<evidence type="ECO:0000259" key="2">
    <source>
        <dbReference type="Pfam" id="PF16669"/>
    </source>
</evidence>
<dbReference type="Pfam" id="PF16669">
    <property type="entry name" value="TTC5_OB"/>
    <property type="match status" value="1"/>
</dbReference>
<dbReference type="PANTHER" id="PTHR26312">
    <property type="entry name" value="TETRATRICOPEPTIDE REPEAT PROTEIN 5"/>
    <property type="match status" value="1"/>
</dbReference>
<evidence type="ECO:0000313" key="4">
    <source>
        <dbReference type="Proteomes" id="UP000826656"/>
    </source>
</evidence>
<reference evidence="3 4" key="1">
    <citation type="journal article" date="2021" name="bioRxiv">
        <title>Chromosome-scale and haplotype-resolved genome assembly of a tetraploid potato cultivar.</title>
        <authorList>
            <person name="Sun H."/>
            <person name="Jiao W.-B."/>
            <person name="Krause K."/>
            <person name="Campoy J.A."/>
            <person name="Goel M."/>
            <person name="Folz-Donahue K."/>
            <person name="Kukat C."/>
            <person name="Huettel B."/>
            <person name="Schneeberger K."/>
        </authorList>
    </citation>
    <scope>NUCLEOTIDE SEQUENCE [LARGE SCALE GENOMIC DNA]</scope>
    <source>
        <strain evidence="3">SolTubOtavaFocal</strain>
        <tissue evidence="3">Leaves</tissue>
    </source>
</reference>
<dbReference type="PANTHER" id="PTHR26312:SF191">
    <property type="entry name" value="TETRATRICOPEPTIDE REPEAT PROTEIN 5 OB FOLD DOMAIN-CONTAINING PROTEIN"/>
    <property type="match status" value="1"/>
</dbReference>
<dbReference type="Gene3D" id="2.40.50.550">
    <property type="match status" value="1"/>
</dbReference>
<dbReference type="EMBL" id="JAIVGD010000011">
    <property type="protein sequence ID" value="KAH0769768.1"/>
    <property type="molecule type" value="Genomic_DNA"/>
</dbReference>
<comment type="caution">
    <text evidence="3">The sequence shown here is derived from an EMBL/GenBank/DDBJ whole genome shotgun (WGS) entry which is preliminary data.</text>
</comment>
<dbReference type="InterPro" id="IPR011990">
    <property type="entry name" value="TPR-like_helical_dom_sf"/>
</dbReference>
<dbReference type="Proteomes" id="UP000826656">
    <property type="component" value="Unassembled WGS sequence"/>
</dbReference>
<dbReference type="InterPro" id="IPR032076">
    <property type="entry name" value="TTC5_OB"/>
</dbReference>
<keyword evidence="4" id="KW-1185">Reference proteome</keyword>
<sequence>MAKGESSTNQKADWIENVEAKVQWLYDYWQTHFPGTKEDKMLDMEYAISTCVVDIYAIIPEENLQSNYERAVFEYLRGSAHNAIPGVYSKKAEDHLKNATKFNPDLQVAWNALGDCVAKKGDYSTARNCFLFVLGKKEDARTLRHLAYLELMCARGELEPYVPEDLEHDIPFTVPEDPQHHIEECIKYAERAIKLKDAEGCRCYYELGSAYLTSLILDGRWSDHAILMSLEAFEKAERIDTIKSEPDFQCECGLANRLLENYEKSLIRLSDAVEKDPAHDASHQVEITVQLLDKLEELVQGKSNENRKGKSKAKSKGKGKRKSKGKSTETSFASLIQSLDDIDLDPSYNKATLDVLAEGPNKGLAVMGVVRCLVKYEYGVPLYYVLCDSDGNSFVLLVFGIQEEAIKQGDQVTLLEPFCKFVDFKWKEKHYQFQSVRVNNVEQVLGNGKTVSSDFAI</sequence>
<organism evidence="3 4">
    <name type="scientific">Solanum tuberosum</name>
    <name type="common">Potato</name>
    <dbReference type="NCBI Taxonomy" id="4113"/>
    <lineage>
        <taxon>Eukaryota</taxon>
        <taxon>Viridiplantae</taxon>
        <taxon>Streptophyta</taxon>
        <taxon>Embryophyta</taxon>
        <taxon>Tracheophyta</taxon>
        <taxon>Spermatophyta</taxon>
        <taxon>Magnoliopsida</taxon>
        <taxon>eudicotyledons</taxon>
        <taxon>Gunneridae</taxon>
        <taxon>Pentapetalae</taxon>
        <taxon>asterids</taxon>
        <taxon>lamiids</taxon>
        <taxon>Solanales</taxon>
        <taxon>Solanaceae</taxon>
        <taxon>Solanoideae</taxon>
        <taxon>Solaneae</taxon>
        <taxon>Solanum</taxon>
    </lineage>
</organism>
<proteinExistence type="predicted"/>
<accession>A0ABQ7VPG3</accession>
<feature type="domain" description="Tetratricopeptide repeat protein 5 OB fold" evidence="2">
    <location>
        <begin position="348"/>
        <end position="455"/>
    </location>
</feature>
<evidence type="ECO:0000256" key="1">
    <source>
        <dbReference type="SAM" id="MobiDB-lite"/>
    </source>
</evidence>
<evidence type="ECO:0000313" key="3">
    <source>
        <dbReference type="EMBL" id="KAH0769768.1"/>
    </source>
</evidence>
<gene>
    <name evidence="3" type="ORF">KY290_013749</name>
</gene>
<feature type="compositionally biased region" description="Basic residues" evidence="1">
    <location>
        <begin position="309"/>
        <end position="325"/>
    </location>
</feature>
<dbReference type="InterPro" id="IPR038645">
    <property type="entry name" value="TTC5_OB_sf"/>
</dbReference>
<dbReference type="SUPFAM" id="SSF48452">
    <property type="entry name" value="TPR-like"/>
    <property type="match status" value="1"/>
</dbReference>
<protein>
    <recommendedName>
        <fullName evidence="2">Tetratricopeptide repeat protein 5 OB fold domain-containing protein</fullName>
    </recommendedName>
</protein>
<name>A0ABQ7VPG3_SOLTU</name>
<dbReference type="Gene3D" id="1.25.40.10">
    <property type="entry name" value="Tetratricopeptide repeat domain"/>
    <property type="match status" value="1"/>
</dbReference>